<evidence type="ECO:0000313" key="3">
    <source>
        <dbReference type="Proteomes" id="UP000011835"/>
    </source>
</evidence>
<keyword evidence="3" id="KW-1185">Reference proteome</keyword>
<dbReference type="PATRIC" id="fig|1254439.12.peg.1490"/>
<dbReference type="AlphaFoldDB" id="M4RE33"/>
<dbReference type="HOGENOM" id="CLU_3266437_0_0_11"/>
<evidence type="ECO:0000256" key="1">
    <source>
        <dbReference type="SAM" id="MobiDB-lite"/>
    </source>
</evidence>
<sequence>MEERPDSGAPPAVCTTLAMRTGETQEYRKSGILEYRQKSSI</sequence>
<accession>M4RE33</accession>
<evidence type="ECO:0000313" key="2">
    <source>
        <dbReference type="EMBL" id="AGH41765.1"/>
    </source>
</evidence>
<gene>
    <name evidence="2" type="ORF">D805_1498</name>
</gene>
<dbReference type="Proteomes" id="UP000011835">
    <property type="component" value="Chromosome"/>
</dbReference>
<reference evidence="2 3" key="1">
    <citation type="journal article" date="2013" name="Genome Announc.">
        <title>Complete Genome Sequence of the Probiotic Bifidobacterium thermophilum Strain RBL67.</title>
        <authorList>
            <person name="Jans C."/>
            <person name="Lacroix C."/>
            <person name="Follador R."/>
            <person name="Stevens M.J."/>
        </authorList>
    </citation>
    <scope>NUCLEOTIDE SEQUENCE [LARGE SCALE GENOMIC DNA]</scope>
    <source>
        <strain evidence="2 3">RBL67</strain>
    </source>
</reference>
<name>M4RE33_9BIFI</name>
<organism evidence="2 3">
    <name type="scientific">Bifidobacterium thermophilum RBL67</name>
    <dbReference type="NCBI Taxonomy" id="1254439"/>
    <lineage>
        <taxon>Bacteria</taxon>
        <taxon>Bacillati</taxon>
        <taxon>Actinomycetota</taxon>
        <taxon>Actinomycetes</taxon>
        <taxon>Bifidobacteriales</taxon>
        <taxon>Bifidobacteriaceae</taxon>
        <taxon>Bifidobacterium</taxon>
    </lineage>
</organism>
<protein>
    <submittedName>
        <fullName evidence="2">Uncharacterized protein</fullName>
    </submittedName>
</protein>
<feature type="region of interest" description="Disordered" evidence="1">
    <location>
        <begin position="1"/>
        <end position="25"/>
    </location>
</feature>
<dbReference type="EMBL" id="CP004346">
    <property type="protein sequence ID" value="AGH41765.1"/>
    <property type="molecule type" value="Genomic_DNA"/>
</dbReference>
<proteinExistence type="predicted"/>
<dbReference type="KEGG" id="btp:D805_1498"/>